<evidence type="ECO:0000256" key="1">
    <source>
        <dbReference type="ARBA" id="ARBA00022475"/>
    </source>
</evidence>
<organism evidence="5 6">
    <name type="scientific">Gordonia paraffinivorans</name>
    <dbReference type="NCBI Taxonomy" id="175628"/>
    <lineage>
        <taxon>Bacteria</taxon>
        <taxon>Bacillati</taxon>
        <taxon>Actinomycetota</taxon>
        <taxon>Actinomycetes</taxon>
        <taxon>Mycobacteriales</taxon>
        <taxon>Gordoniaceae</taxon>
        <taxon>Gordonia</taxon>
    </lineage>
</organism>
<keyword evidence="2" id="KW-0472">Membrane</keyword>
<sequence>MNKVQIASILGAAALAATLPACGSDDSGDSGSSSGAAVTVESGSLTATAKSDDSGSSSEATVKVDDKEVDLGDKTVACAEVAGKVNIGVGAGTSGVGAVVSTGDDPQVESVGLGSVDGVTLGYQRGAGEGSAEVDKDGKTYTIKGEATGVNMSDPTKMVKKSYEIKVTCP</sequence>
<proteinExistence type="predicted"/>
<protein>
    <submittedName>
        <fullName evidence="5">Mycobacterium 19 kDa lipoprotein antigen</fullName>
    </submittedName>
</protein>
<feature type="compositionally biased region" description="Low complexity" evidence="3">
    <location>
        <begin position="21"/>
        <end position="35"/>
    </location>
</feature>
<keyword evidence="1" id="KW-1003">Cell membrane</keyword>
<evidence type="ECO:0000256" key="4">
    <source>
        <dbReference type="SAM" id="SignalP"/>
    </source>
</evidence>
<feature type="compositionally biased region" description="Polar residues" evidence="3">
    <location>
        <begin position="41"/>
        <end position="60"/>
    </location>
</feature>
<feature type="region of interest" description="Disordered" evidence="3">
    <location>
        <begin position="21"/>
        <end position="66"/>
    </location>
</feature>
<feature type="chain" id="PRO_5044834533" evidence="4">
    <location>
        <begin position="24"/>
        <end position="170"/>
    </location>
</feature>
<feature type="signal peptide" evidence="4">
    <location>
        <begin position="1"/>
        <end position="23"/>
    </location>
</feature>
<accession>A0ABD7V0N8</accession>
<reference evidence="5 6" key="1">
    <citation type="submission" date="2019-02" db="EMBL/GenBank/DDBJ databases">
        <authorList>
            <consortium name="Pathogen Informatics"/>
        </authorList>
    </citation>
    <scope>NUCLEOTIDE SEQUENCE [LARGE SCALE GENOMIC DNA]</scope>
    <source>
        <strain evidence="5 6">3012STDY6756503</strain>
    </source>
</reference>
<dbReference type="EMBL" id="CAACYD010000006">
    <property type="protein sequence ID" value="VFA87938.1"/>
    <property type="molecule type" value="Genomic_DNA"/>
</dbReference>
<dbReference type="RefSeq" id="WP_131733874.1">
    <property type="nucleotide sequence ID" value="NZ_CAACYD010000006.1"/>
</dbReference>
<evidence type="ECO:0000256" key="3">
    <source>
        <dbReference type="SAM" id="MobiDB-lite"/>
    </source>
</evidence>
<dbReference type="AlphaFoldDB" id="A0ABD7V0N8"/>
<dbReference type="Pfam" id="PF05481">
    <property type="entry name" value="Myco_19_kDa"/>
    <property type="match status" value="1"/>
</dbReference>
<evidence type="ECO:0000313" key="6">
    <source>
        <dbReference type="Proteomes" id="UP000360750"/>
    </source>
</evidence>
<gene>
    <name evidence="5" type="ORF">NCTC8139_01480</name>
</gene>
<dbReference type="InterPro" id="IPR008691">
    <property type="entry name" value="LpqH"/>
</dbReference>
<keyword evidence="4" id="KW-0732">Signal</keyword>
<keyword evidence="5" id="KW-0449">Lipoprotein</keyword>
<name>A0ABD7V0N8_9ACTN</name>
<dbReference type="GeneID" id="60749504"/>
<comment type="caution">
    <text evidence="5">The sequence shown here is derived from an EMBL/GenBank/DDBJ whole genome shotgun (WGS) entry which is preliminary data.</text>
</comment>
<dbReference type="Proteomes" id="UP000360750">
    <property type="component" value="Unassembled WGS sequence"/>
</dbReference>
<evidence type="ECO:0000256" key="2">
    <source>
        <dbReference type="ARBA" id="ARBA00023136"/>
    </source>
</evidence>
<evidence type="ECO:0000313" key="5">
    <source>
        <dbReference type="EMBL" id="VFA87938.1"/>
    </source>
</evidence>